<organism evidence="2 3">
    <name type="scientific">Amycolatopsis eburnea</name>
    <dbReference type="NCBI Taxonomy" id="2267691"/>
    <lineage>
        <taxon>Bacteria</taxon>
        <taxon>Bacillati</taxon>
        <taxon>Actinomycetota</taxon>
        <taxon>Actinomycetes</taxon>
        <taxon>Pseudonocardiales</taxon>
        <taxon>Pseudonocardiaceae</taxon>
        <taxon>Amycolatopsis</taxon>
    </lineage>
</organism>
<sequence length="156" mass="16762">MGDTQPKPASPMNRRHRSPNGGLPRISGGRIRYTRDEWDLVREAADADGGLAVGAWVCRAALDVATGHAHGGDVPRRELEELRDEIRQARAALASVGGNINQIAAVANTAGELPTAEQLQAMLRFIRDHVLALDSASSDIVGYLIDPAKPPRRRSA</sequence>
<comment type="caution">
    <text evidence="2">The sequence shown here is derived from an EMBL/GenBank/DDBJ whole genome shotgun (WGS) entry which is preliminary data.</text>
</comment>
<dbReference type="EMBL" id="RSEC01000002">
    <property type="protein sequence ID" value="RSD26425.1"/>
    <property type="molecule type" value="Genomic_DNA"/>
</dbReference>
<dbReference type="Proteomes" id="UP000267081">
    <property type="component" value="Unassembled WGS sequence"/>
</dbReference>
<proteinExistence type="predicted"/>
<feature type="region of interest" description="Disordered" evidence="1">
    <location>
        <begin position="1"/>
        <end position="28"/>
    </location>
</feature>
<evidence type="ECO:0000313" key="2">
    <source>
        <dbReference type="EMBL" id="RSD26425.1"/>
    </source>
</evidence>
<dbReference type="RefSeq" id="WP_125305557.1">
    <property type="nucleotide sequence ID" value="NZ_RSEC01000002.1"/>
</dbReference>
<dbReference type="OrthoDB" id="3636113at2"/>
<accession>A0A3R9DSL6</accession>
<name>A0A3R9DSL6_9PSEU</name>
<evidence type="ECO:0000256" key="1">
    <source>
        <dbReference type="SAM" id="MobiDB-lite"/>
    </source>
</evidence>
<gene>
    <name evidence="2" type="ORF">EIY87_00110</name>
</gene>
<keyword evidence="3" id="KW-1185">Reference proteome</keyword>
<dbReference type="AlphaFoldDB" id="A0A3R9DSL6"/>
<evidence type="ECO:0008006" key="4">
    <source>
        <dbReference type="Google" id="ProtNLM"/>
    </source>
</evidence>
<reference evidence="2 3" key="1">
    <citation type="submission" date="2018-12" db="EMBL/GenBank/DDBJ databases">
        <title>Amycolatopsis eburnea sp. nov. actinomycete associate with arbuscular mycorrhiza fungal spore.</title>
        <authorList>
            <person name="Lumyong S."/>
            <person name="Chaiya L."/>
        </authorList>
    </citation>
    <scope>NUCLEOTIDE SEQUENCE [LARGE SCALE GENOMIC DNA]</scope>
    <source>
        <strain evidence="2 3">GLM-1</strain>
    </source>
</reference>
<protein>
    <recommendedName>
        <fullName evidence="4">Plasmid mobilization relaxosome protein MobC</fullName>
    </recommendedName>
</protein>
<evidence type="ECO:0000313" key="3">
    <source>
        <dbReference type="Proteomes" id="UP000267081"/>
    </source>
</evidence>